<dbReference type="PANTHER" id="PTHR34883:SF17">
    <property type="entry name" value="CUPREDOXIN"/>
    <property type="match status" value="1"/>
</dbReference>
<feature type="compositionally biased region" description="Gly residues" evidence="3">
    <location>
        <begin position="161"/>
        <end position="178"/>
    </location>
</feature>
<sequence length="220" mass="22176">MVNTHVIDVGGPNGSLVFTPANVKAAPGDLIQFQFHPKNHSVVQSTFDQPCVPIQNVMTNKTDAFFSGFMPSNASLGAKSQLLTYTIRVMDEKPVWFYCSQGQHCQAGMVGAINAPETGNKTVEAFTNLARAATENLSPGQVAGQGNASPGGSASPSGEAAPGGGSGGSGAGGAGGAGASPTSPSPAQQSTSAASGRLFDACRQTLLTLGMGTMVAFLVL</sequence>
<dbReference type="CDD" id="cd00920">
    <property type="entry name" value="Cupredoxin"/>
    <property type="match status" value="1"/>
</dbReference>
<dbReference type="AlphaFoldDB" id="A0A2T2PBL7"/>
<organism evidence="5 6">
    <name type="scientific">Corynespora cassiicola Philippines</name>
    <dbReference type="NCBI Taxonomy" id="1448308"/>
    <lineage>
        <taxon>Eukaryota</taxon>
        <taxon>Fungi</taxon>
        <taxon>Dikarya</taxon>
        <taxon>Ascomycota</taxon>
        <taxon>Pezizomycotina</taxon>
        <taxon>Dothideomycetes</taxon>
        <taxon>Pleosporomycetidae</taxon>
        <taxon>Pleosporales</taxon>
        <taxon>Corynesporascaceae</taxon>
        <taxon>Corynespora</taxon>
    </lineage>
</organism>
<dbReference type="PANTHER" id="PTHR34883">
    <property type="entry name" value="SERINE-RICH PROTEIN, PUTATIVE-RELATED-RELATED"/>
    <property type="match status" value="1"/>
</dbReference>
<keyword evidence="1" id="KW-0479">Metal-binding</keyword>
<dbReference type="SUPFAM" id="SSF49503">
    <property type="entry name" value="Cupredoxins"/>
    <property type="match status" value="1"/>
</dbReference>
<proteinExistence type="predicted"/>
<dbReference type="Proteomes" id="UP000240883">
    <property type="component" value="Unassembled WGS sequence"/>
</dbReference>
<accession>A0A2T2PBL7</accession>
<feature type="region of interest" description="Disordered" evidence="3">
    <location>
        <begin position="137"/>
        <end position="192"/>
    </location>
</feature>
<dbReference type="Gene3D" id="2.60.40.420">
    <property type="entry name" value="Cupredoxins - blue copper proteins"/>
    <property type="match status" value="1"/>
</dbReference>
<evidence type="ECO:0000256" key="1">
    <source>
        <dbReference type="ARBA" id="ARBA00022723"/>
    </source>
</evidence>
<dbReference type="InterPro" id="IPR052953">
    <property type="entry name" value="Ser-rich/MCO-related"/>
</dbReference>
<dbReference type="Pfam" id="PF00127">
    <property type="entry name" value="Copper-bind"/>
    <property type="match status" value="1"/>
</dbReference>
<feature type="domain" description="Blue (type 1) copper" evidence="4">
    <location>
        <begin position="8"/>
        <end position="113"/>
    </location>
</feature>
<dbReference type="OrthoDB" id="2331100at2759"/>
<keyword evidence="6" id="KW-1185">Reference proteome</keyword>
<dbReference type="GO" id="GO:0005507">
    <property type="term" value="F:copper ion binding"/>
    <property type="evidence" value="ECO:0007669"/>
    <property type="project" value="InterPro"/>
</dbReference>
<evidence type="ECO:0000313" key="6">
    <source>
        <dbReference type="Proteomes" id="UP000240883"/>
    </source>
</evidence>
<gene>
    <name evidence="5" type="ORF">BS50DRAFT_480015</name>
</gene>
<name>A0A2T2PBL7_CORCC</name>
<reference evidence="5 6" key="1">
    <citation type="journal article" date="2018" name="Front. Microbiol.">
        <title>Genome-Wide Analysis of Corynespora cassiicola Leaf Fall Disease Putative Effectors.</title>
        <authorList>
            <person name="Lopez D."/>
            <person name="Ribeiro S."/>
            <person name="Label P."/>
            <person name="Fumanal B."/>
            <person name="Venisse J.S."/>
            <person name="Kohler A."/>
            <person name="de Oliveira R.R."/>
            <person name="Labutti K."/>
            <person name="Lipzen A."/>
            <person name="Lail K."/>
            <person name="Bauer D."/>
            <person name="Ohm R.A."/>
            <person name="Barry K.W."/>
            <person name="Spatafora J."/>
            <person name="Grigoriev I.V."/>
            <person name="Martin F.M."/>
            <person name="Pujade-Renaud V."/>
        </authorList>
    </citation>
    <scope>NUCLEOTIDE SEQUENCE [LARGE SCALE GENOMIC DNA]</scope>
    <source>
        <strain evidence="5 6">Philippines</strain>
    </source>
</reference>
<dbReference type="InterPro" id="IPR000923">
    <property type="entry name" value="BlueCu_1"/>
</dbReference>
<protein>
    <recommendedName>
        <fullName evidence="4">Blue (type 1) copper domain-containing protein</fullName>
    </recommendedName>
</protein>
<feature type="compositionally biased region" description="Low complexity" evidence="3">
    <location>
        <begin position="144"/>
        <end position="160"/>
    </location>
</feature>
<keyword evidence="2" id="KW-0186">Copper</keyword>
<evidence type="ECO:0000256" key="3">
    <source>
        <dbReference type="SAM" id="MobiDB-lite"/>
    </source>
</evidence>
<dbReference type="InterPro" id="IPR008972">
    <property type="entry name" value="Cupredoxin"/>
</dbReference>
<dbReference type="GO" id="GO:0009055">
    <property type="term" value="F:electron transfer activity"/>
    <property type="evidence" value="ECO:0007669"/>
    <property type="project" value="InterPro"/>
</dbReference>
<feature type="compositionally biased region" description="Low complexity" evidence="3">
    <location>
        <begin position="179"/>
        <end position="192"/>
    </location>
</feature>
<evidence type="ECO:0000256" key="2">
    <source>
        <dbReference type="ARBA" id="ARBA00023008"/>
    </source>
</evidence>
<evidence type="ECO:0000259" key="4">
    <source>
        <dbReference type="Pfam" id="PF00127"/>
    </source>
</evidence>
<evidence type="ECO:0000313" key="5">
    <source>
        <dbReference type="EMBL" id="PSN75035.1"/>
    </source>
</evidence>
<dbReference type="EMBL" id="KZ678128">
    <property type="protein sequence ID" value="PSN75035.1"/>
    <property type="molecule type" value="Genomic_DNA"/>
</dbReference>